<proteinExistence type="predicted"/>
<dbReference type="AlphaFoldDB" id="A0A6C0J9S6"/>
<protein>
    <submittedName>
        <fullName evidence="1">Uncharacterized protein</fullName>
    </submittedName>
</protein>
<reference evidence="1" key="1">
    <citation type="journal article" date="2020" name="Nature">
        <title>Giant virus diversity and host interactions through global metagenomics.</title>
        <authorList>
            <person name="Schulz F."/>
            <person name="Roux S."/>
            <person name="Paez-Espino D."/>
            <person name="Jungbluth S."/>
            <person name="Walsh D.A."/>
            <person name="Denef V.J."/>
            <person name="McMahon K.D."/>
            <person name="Konstantinidis K.T."/>
            <person name="Eloe-Fadrosh E.A."/>
            <person name="Kyrpides N.C."/>
            <person name="Woyke T."/>
        </authorList>
    </citation>
    <scope>NUCLEOTIDE SEQUENCE</scope>
    <source>
        <strain evidence="1">GVMAG-M-3300025880-56</strain>
    </source>
</reference>
<organism evidence="1">
    <name type="scientific">viral metagenome</name>
    <dbReference type="NCBI Taxonomy" id="1070528"/>
    <lineage>
        <taxon>unclassified sequences</taxon>
        <taxon>metagenomes</taxon>
        <taxon>organismal metagenomes</taxon>
    </lineage>
</organism>
<sequence>MSSTVETITDIISGGEVKKDDEDGYSINISPLSIGPLIIKLKLKYKPGDDEEEWLADANSELLIFGKSLWKSDLITLSPSLSYIHLTPRTPLGTTRADIYMGVKESKTVYVKVNLESLILGSTGWVEKDIWTF</sequence>
<dbReference type="EMBL" id="MN740351">
    <property type="protein sequence ID" value="QHU02033.1"/>
    <property type="molecule type" value="Genomic_DNA"/>
</dbReference>
<accession>A0A6C0J9S6</accession>
<evidence type="ECO:0000313" key="1">
    <source>
        <dbReference type="EMBL" id="QHU02033.1"/>
    </source>
</evidence>
<name>A0A6C0J9S6_9ZZZZ</name>